<feature type="domain" description="Beta-lactamase-related" evidence="1">
    <location>
        <begin position="133"/>
        <end position="413"/>
    </location>
</feature>
<evidence type="ECO:0000259" key="1">
    <source>
        <dbReference type="Pfam" id="PF00144"/>
    </source>
</evidence>
<dbReference type="InterPro" id="IPR050789">
    <property type="entry name" value="Diverse_Enzym_Activities"/>
</dbReference>
<dbReference type="EMBL" id="FNCJ01000003">
    <property type="protein sequence ID" value="SDG36619.1"/>
    <property type="molecule type" value="Genomic_DNA"/>
</dbReference>
<dbReference type="OrthoDB" id="8582986at2"/>
<reference evidence="2 3" key="1">
    <citation type="submission" date="2016-10" db="EMBL/GenBank/DDBJ databases">
        <authorList>
            <person name="de Groot N.N."/>
        </authorList>
    </citation>
    <scope>NUCLEOTIDE SEQUENCE [LARGE SCALE GENOMIC DNA]</scope>
    <source>
        <strain evidence="2 3">LMG 2247</strain>
    </source>
</reference>
<accession>A0A1G7TPM2</accession>
<dbReference type="InterPro" id="IPR001466">
    <property type="entry name" value="Beta-lactam-related"/>
</dbReference>
<protein>
    <submittedName>
        <fullName evidence="2">CubicO group peptidase, beta-lactamase class C family</fullName>
    </submittedName>
</protein>
<gene>
    <name evidence="2" type="ORF">SAMN05216466_10389</name>
</gene>
<dbReference type="AlphaFoldDB" id="A0A1G7TPM2"/>
<dbReference type="PANTHER" id="PTHR43283:SF14">
    <property type="entry name" value="BLL8153 PROTEIN"/>
    <property type="match status" value="1"/>
</dbReference>
<evidence type="ECO:0000313" key="2">
    <source>
        <dbReference type="EMBL" id="SDG36619.1"/>
    </source>
</evidence>
<name>A0A1G7TPM2_9BURK</name>
<organism evidence="2 3">
    <name type="scientific">Paraburkholderia phenazinium</name>
    <dbReference type="NCBI Taxonomy" id="60549"/>
    <lineage>
        <taxon>Bacteria</taxon>
        <taxon>Pseudomonadati</taxon>
        <taxon>Pseudomonadota</taxon>
        <taxon>Betaproteobacteria</taxon>
        <taxon>Burkholderiales</taxon>
        <taxon>Burkholderiaceae</taxon>
        <taxon>Paraburkholderia</taxon>
    </lineage>
</organism>
<proteinExistence type="predicted"/>
<dbReference type="PANTHER" id="PTHR43283">
    <property type="entry name" value="BETA-LACTAMASE-RELATED"/>
    <property type="match status" value="1"/>
</dbReference>
<dbReference type="Gene3D" id="3.40.710.10">
    <property type="entry name" value="DD-peptidase/beta-lactamase superfamily"/>
    <property type="match status" value="1"/>
</dbReference>
<evidence type="ECO:0000313" key="3">
    <source>
        <dbReference type="Proteomes" id="UP000199706"/>
    </source>
</evidence>
<dbReference type="SUPFAM" id="SSF56601">
    <property type="entry name" value="beta-lactamase/transpeptidase-like"/>
    <property type="match status" value="1"/>
</dbReference>
<sequence length="440" mass="47526">MPATRRSSGGRETARGWGAYLHALVSAAVALSSAVALADGALPATAGPVFSNAGPDADAYGAKLGYPVGLPLRRQAYQVGNYTHYDSFYPSNLIAKASSPSKLNRSGQALDFTYSYQNQTFSLRDYLSRNPTTGLLIARDDTILFEQYQYERTDHDRLMSESMAKTFVSMLVGIALYEHKIRSIDDPAQAYVPELRGSEIGSVSIRALLHMASGIGFSQNYTDTDDNTTLHRSLLSTKGPGPVAAVKQFNTRVAAPDTVFNYASLNTEVLGLIVSRATGTTLSDYLQTRIWQPMGAEADARWVTDNTGQEVASCCLNATLRDYARFGLLLAHGGAFNGKQIIPRQWILDATKPAAPGSFLAFDKGRHPGGYGYQIWLMPGSRGAFALEGVYGQRIFVDPQSGLVLVHTAVRTQATGAPGEAELRALWRGLLTHSAEQGEG</sequence>
<dbReference type="Proteomes" id="UP000199706">
    <property type="component" value="Unassembled WGS sequence"/>
</dbReference>
<dbReference type="Pfam" id="PF00144">
    <property type="entry name" value="Beta-lactamase"/>
    <property type="match status" value="1"/>
</dbReference>
<dbReference type="InterPro" id="IPR012338">
    <property type="entry name" value="Beta-lactam/transpept-like"/>
</dbReference>